<accession>A0A1G7T1X3</accession>
<organism evidence="3 5">
    <name type="scientific">Prevotella communis</name>
    <dbReference type="NCBI Taxonomy" id="2913614"/>
    <lineage>
        <taxon>Bacteria</taxon>
        <taxon>Pseudomonadati</taxon>
        <taxon>Bacteroidota</taxon>
        <taxon>Bacteroidia</taxon>
        <taxon>Bacteroidales</taxon>
        <taxon>Prevotellaceae</taxon>
        <taxon>Prevotella</taxon>
    </lineage>
</organism>
<evidence type="ECO:0000256" key="1">
    <source>
        <dbReference type="SAM" id="SignalP"/>
    </source>
</evidence>
<dbReference type="Pfam" id="PF13149">
    <property type="entry name" value="Mfa_like_1"/>
    <property type="match status" value="1"/>
</dbReference>
<dbReference type="EMBL" id="FNCQ01000002">
    <property type="protein sequence ID" value="SDG29082.1"/>
    <property type="molecule type" value="Genomic_DNA"/>
</dbReference>
<dbReference type="Proteomes" id="UP000199134">
    <property type="component" value="Unassembled WGS sequence"/>
</dbReference>
<keyword evidence="4" id="KW-1185">Reference proteome</keyword>
<feature type="signal peptide" evidence="1">
    <location>
        <begin position="1"/>
        <end position="22"/>
    </location>
</feature>
<reference evidence="2 5" key="1">
    <citation type="submission" date="2016-10" db="EMBL/GenBank/DDBJ databases">
        <authorList>
            <person name="de Groot N.N."/>
        </authorList>
    </citation>
    <scope>NUCLEOTIDE SEQUENCE [LARGE SCALE GENOMIC DNA]</scope>
    <source>
        <strain evidence="5">BP1-145</strain>
        <strain evidence="2">BP1-148</strain>
    </source>
</reference>
<dbReference type="STRING" id="645274.SAMN04487901_10283"/>
<accession>A0A1H0CPL5</accession>
<feature type="chain" id="PRO_5041053028" evidence="1">
    <location>
        <begin position="23"/>
        <end position="777"/>
    </location>
</feature>
<evidence type="ECO:0000313" key="2">
    <source>
        <dbReference type="EMBL" id="SDG29082.1"/>
    </source>
</evidence>
<dbReference type="AlphaFoldDB" id="A0A1H0CPL5"/>
<gene>
    <name evidence="3" type="ORF">SAMN04487900_10126</name>
    <name evidence="2" type="ORF">SAMN04487901_10283</name>
</gene>
<dbReference type="CDD" id="cd13121">
    <property type="entry name" value="BF2867_like_C"/>
    <property type="match status" value="1"/>
</dbReference>
<sequence>MKKIFKYTLPVVALCATLVSCSDDTTTDGVFNPNNGKELISLSGNDNGVTRAALTRGGFSAETKVEMRIKAINKNDPSAKARYAEATATASAATGSDLSNLSYASGLERYWDDAFGRESQLTIYAFAIPGQTSATLPTWSKSEWTAVDAQTNPNWYTSSADGTQVSWEVATKQTSETMTAQDLTYSNNISKSGKGGRYAYKYENDAWTETKFGDGPLVWTAKTDNAGETTGKFDKGHLVFNHALAWIEINLKEGDGFNNSANTDFTWTKSQKSATQNITLVGFNTTGTFDVAEGSWSGQTQTNITQMVEKTGTPDGKTTRQLYAYVLPGTNLYNTTTNVVEFEIDNAKYYVSGQKIAEAIRNYYTTGAGKDDAKAASYQSFTTIEAGKHYVINLSVSKKSVDRITAAIIDWETVNSEDAVAENTYPEFTLDDRGTKLTDTNKNQFALYRAAKTASDYITGATEANYDWKSGYGAAATKEYESDHWKTTGWFWENNLTYYHFRAAGYTDNSSETGVTISQDATNGDYFAIKSGALSDSDYKDYVWGAPFKTAASDKLTYSTNDGFDNASGTTHQISQAIGTTASTINMLLFHMTSQITVNVRTTTDASKVTLKDETNTELPLTKVEILNFLPDGKVLMGNGLVSTTSTTRTNSAAMTNGTYSAATDSDPDCVNGYTYGIVPQSLTYSGGTIGLRITTPDGNQYVVKDLSTCTATVSSNNIANPYTLVSGSNYTINAWYPGFKYNYTVTIKKTGVERITAAVVGWETVTGDLGTIDLEN</sequence>
<evidence type="ECO:0000313" key="3">
    <source>
        <dbReference type="EMBL" id="SDN59804.1"/>
    </source>
</evidence>
<dbReference type="EMBL" id="FNIW01000001">
    <property type="protein sequence ID" value="SDN59804.1"/>
    <property type="molecule type" value="Genomic_DNA"/>
</dbReference>
<dbReference type="InterPro" id="IPR025049">
    <property type="entry name" value="Mfa-like_1"/>
</dbReference>
<dbReference type="OrthoDB" id="1057196at2"/>
<proteinExistence type="predicted"/>
<keyword evidence="1" id="KW-0732">Signal</keyword>
<dbReference type="RefSeq" id="WP_091814469.1">
    <property type="nucleotide sequence ID" value="NZ_FNCQ01000002.1"/>
</dbReference>
<dbReference type="Proteomes" id="UP000198779">
    <property type="component" value="Unassembled WGS sequence"/>
</dbReference>
<evidence type="ECO:0000313" key="5">
    <source>
        <dbReference type="Proteomes" id="UP000199134"/>
    </source>
</evidence>
<evidence type="ECO:0000313" key="4">
    <source>
        <dbReference type="Proteomes" id="UP000198779"/>
    </source>
</evidence>
<name>A0A1H0CPL5_9BACT</name>
<protein>
    <submittedName>
        <fullName evidence="3">Fimbrillin-like</fullName>
    </submittedName>
</protein>
<dbReference type="PROSITE" id="PS51257">
    <property type="entry name" value="PROKAR_LIPOPROTEIN"/>
    <property type="match status" value="1"/>
</dbReference>
<reference evidence="3 4" key="2">
    <citation type="submission" date="2016-10" db="EMBL/GenBank/DDBJ databases">
        <authorList>
            <person name="Varghese N."/>
            <person name="Submissions S."/>
        </authorList>
    </citation>
    <scope>NUCLEOTIDE SEQUENCE</scope>
    <source>
        <strain evidence="3">BP1-145</strain>
        <strain evidence="4">BP1-148</strain>
    </source>
</reference>
<dbReference type="Gene3D" id="2.60.40.2630">
    <property type="match status" value="2"/>
</dbReference>